<dbReference type="InterPro" id="IPR036259">
    <property type="entry name" value="MFS_trans_sf"/>
</dbReference>
<dbReference type="RefSeq" id="WP_344031122.1">
    <property type="nucleotide sequence ID" value="NZ_BAAABX010000063.1"/>
</dbReference>
<reference evidence="11" key="1">
    <citation type="journal article" date="2019" name="Int. J. Syst. Evol. Microbiol.">
        <title>The Global Catalogue of Microorganisms (GCM) 10K type strain sequencing project: providing services to taxonomists for standard genome sequencing and annotation.</title>
        <authorList>
            <consortium name="The Broad Institute Genomics Platform"/>
            <consortium name="The Broad Institute Genome Sequencing Center for Infectious Disease"/>
            <person name="Wu L."/>
            <person name="Ma J."/>
        </authorList>
    </citation>
    <scope>NUCLEOTIDE SEQUENCE [LARGE SCALE GENOMIC DNA]</scope>
    <source>
        <strain evidence="11">JCM 4788</strain>
    </source>
</reference>
<protein>
    <submittedName>
        <fullName evidence="10">MFS transporter</fullName>
    </submittedName>
</protein>
<dbReference type="CDD" id="cd17321">
    <property type="entry name" value="MFS_MMR_MDR_like"/>
    <property type="match status" value="1"/>
</dbReference>
<feature type="transmembrane region" description="Helical" evidence="8">
    <location>
        <begin position="359"/>
        <end position="381"/>
    </location>
</feature>
<evidence type="ECO:0000256" key="3">
    <source>
        <dbReference type="ARBA" id="ARBA00022475"/>
    </source>
</evidence>
<dbReference type="PANTHER" id="PTHR42718:SF42">
    <property type="entry name" value="EXPORT PROTEIN"/>
    <property type="match status" value="1"/>
</dbReference>
<dbReference type="Gene3D" id="1.20.1720.10">
    <property type="entry name" value="Multidrug resistance protein D"/>
    <property type="match status" value="1"/>
</dbReference>
<dbReference type="EMBL" id="BAAABX010000063">
    <property type="protein sequence ID" value="GAA0430378.1"/>
    <property type="molecule type" value="Genomic_DNA"/>
</dbReference>
<dbReference type="PANTHER" id="PTHR42718">
    <property type="entry name" value="MAJOR FACILITATOR SUPERFAMILY MULTIDRUG TRANSPORTER MFSC"/>
    <property type="match status" value="1"/>
</dbReference>
<feature type="transmembrane region" description="Helical" evidence="8">
    <location>
        <begin position="50"/>
        <end position="69"/>
    </location>
</feature>
<keyword evidence="5 8" id="KW-1133">Transmembrane helix</keyword>
<feature type="transmembrane region" description="Helical" evidence="8">
    <location>
        <begin position="304"/>
        <end position="322"/>
    </location>
</feature>
<dbReference type="InterPro" id="IPR020846">
    <property type="entry name" value="MFS_dom"/>
</dbReference>
<evidence type="ECO:0000259" key="9">
    <source>
        <dbReference type="PROSITE" id="PS50850"/>
    </source>
</evidence>
<feature type="transmembrane region" description="Helical" evidence="8">
    <location>
        <begin position="81"/>
        <end position="104"/>
    </location>
</feature>
<feature type="domain" description="Major facilitator superfamily (MFS) profile" evidence="9">
    <location>
        <begin position="12"/>
        <end position="457"/>
    </location>
</feature>
<sequence length="473" mass="48194">MDRHAARRAVWALVIAGAAGFMTALDNLVVTTALPSVRADLGGTPEDLEWTVSAYTLTYAVLLMPGAALGDRFGRRRLFGLGLLVFTGASAAAALAPGIGGLIAARAVQGAGAAVMTPIALTLLTAATPPERRGTAFGIWGAVNGLAVAAGPLVGGGLTEYVSWHWIFWLNVPVGLLLFPLVRLRTAESYAPGARLDLRGTLLVSTGLFGIVFAVVNVNAHGWTGGRVLTGLIAGGLLLVAFVRHCSARENPVLPLRLFRNRAFSGVNAAGLLMFFGMFGSIFLLGQFLQNVGGWTPTEAGLRMLPWTGMPLLVAPLAGRLADRFGGRIVVVCGLALQATGLTLYALTVSVDLPYAAQLPALIAGGTGMALYFAPASALVMASVPAAEQGIASGAHSALRELGGAFGVAVLGSVFAARGGYGSPQRFVDGIAPALWAGAAGVALAAVAAALALRPAPAPAVPEPAADREPAGV</sequence>
<dbReference type="PRINTS" id="PR01036">
    <property type="entry name" value="TCRTETB"/>
</dbReference>
<feature type="transmembrane region" description="Helical" evidence="8">
    <location>
        <begin position="222"/>
        <end position="243"/>
    </location>
</feature>
<dbReference type="Proteomes" id="UP001500879">
    <property type="component" value="Unassembled WGS sequence"/>
</dbReference>
<feature type="transmembrane region" description="Helical" evidence="8">
    <location>
        <begin position="9"/>
        <end position="30"/>
    </location>
</feature>
<comment type="caution">
    <text evidence="10">The sequence shown here is derived from an EMBL/GenBank/DDBJ whole genome shotgun (WGS) entry which is preliminary data.</text>
</comment>
<keyword evidence="4 8" id="KW-0812">Transmembrane</keyword>
<organism evidence="10 11">
    <name type="scientific">Streptomyces luteireticuli</name>
    <dbReference type="NCBI Taxonomy" id="173858"/>
    <lineage>
        <taxon>Bacteria</taxon>
        <taxon>Bacillati</taxon>
        <taxon>Actinomycetota</taxon>
        <taxon>Actinomycetes</taxon>
        <taxon>Kitasatosporales</taxon>
        <taxon>Streptomycetaceae</taxon>
        <taxon>Streptomyces</taxon>
    </lineage>
</organism>
<evidence type="ECO:0000256" key="7">
    <source>
        <dbReference type="ARBA" id="ARBA00023251"/>
    </source>
</evidence>
<accession>A0ABP3IWD9</accession>
<keyword evidence="11" id="KW-1185">Reference proteome</keyword>
<dbReference type="PROSITE" id="PS50850">
    <property type="entry name" value="MFS"/>
    <property type="match status" value="1"/>
</dbReference>
<feature type="transmembrane region" description="Helical" evidence="8">
    <location>
        <begin position="166"/>
        <end position="184"/>
    </location>
</feature>
<evidence type="ECO:0000256" key="8">
    <source>
        <dbReference type="SAM" id="Phobius"/>
    </source>
</evidence>
<dbReference type="SUPFAM" id="SSF103473">
    <property type="entry name" value="MFS general substrate transporter"/>
    <property type="match status" value="1"/>
</dbReference>
<feature type="transmembrane region" description="Helical" evidence="8">
    <location>
        <begin position="110"/>
        <end position="127"/>
    </location>
</feature>
<keyword evidence="6 8" id="KW-0472">Membrane</keyword>
<evidence type="ECO:0000256" key="6">
    <source>
        <dbReference type="ARBA" id="ARBA00023136"/>
    </source>
</evidence>
<evidence type="ECO:0000313" key="11">
    <source>
        <dbReference type="Proteomes" id="UP001500879"/>
    </source>
</evidence>
<dbReference type="NCBIfam" id="TIGR00711">
    <property type="entry name" value="efflux_EmrB"/>
    <property type="match status" value="1"/>
</dbReference>
<feature type="transmembrane region" description="Helical" evidence="8">
    <location>
        <begin position="433"/>
        <end position="453"/>
    </location>
</feature>
<dbReference type="InterPro" id="IPR011701">
    <property type="entry name" value="MFS"/>
</dbReference>
<keyword evidence="7" id="KW-0046">Antibiotic resistance</keyword>
<evidence type="ECO:0000256" key="4">
    <source>
        <dbReference type="ARBA" id="ARBA00022692"/>
    </source>
</evidence>
<evidence type="ECO:0000313" key="10">
    <source>
        <dbReference type="EMBL" id="GAA0430378.1"/>
    </source>
</evidence>
<dbReference type="Pfam" id="PF07690">
    <property type="entry name" value="MFS_1"/>
    <property type="match status" value="1"/>
</dbReference>
<feature type="transmembrane region" description="Helical" evidence="8">
    <location>
        <begin position="134"/>
        <end position="154"/>
    </location>
</feature>
<evidence type="ECO:0000256" key="1">
    <source>
        <dbReference type="ARBA" id="ARBA00004651"/>
    </source>
</evidence>
<feature type="transmembrane region" description="Helical" evidence="8">
    <location>
        <begin position="402"/>
        <end position="421"/>
    </location>
</feature>
<feature type="transmembrane region" description="Helical" evidence="8">
    <location>
        <begin position="263"/>
        <end position="284"/>
    </location>
</feature>
<keyword evidence="2" id="KW-0813">Transport</keyword>
<proteinExistence type="predicted"/>
<gene>
    <name evidence="10" type="ORF">GCM10010357_60060</name>
</gene>
<keyword evidence="3" id="KW-1003">Cell membrane</keyword>
<feature type="transmembrane region" description="Helical" evidence="8">
    <location>
        <begin position="329"/>
        <end position="347"/>
    </location>
</feature>
<evidence type="ECO:0000256" key="2">
    <source>
        <dbReference type="ARBA" id="ARBA00022448"/>
    </source>
</evidence>
<dbReference type="Gene3D" id="1.20.1250.20">
    <property type="entry name" value="MFS general substrate transporter like domains"/>
    <property type="match status" value="1"/>
</dbReference>
<comment type="subcellular location">
    <subcellularLocation>
        <location evidence="1">Cell membrane</location>
        <topology evidence="1">Multi-pass membrane protein</topology>
    </subcellularLocation>
</comment>
<feature type="transmembrane region" description="Helical" evidence="8">
    <location>
        <begin position="196"/>
        <end position="216"/>
    </location>
</feature>
<dbReference type="InterPro" id="IPR004638">
    <property type="entry name" value="EmrB-like"/>
</dbReference>
<evidence type="ECO:0000256" key="5">
    <source>
        <dbReference type="ARBA" id="ARBA00022989"/>
    </source>
</evidence>
<name>A0ABP3IWD9_9ACTN</name>